<reference evidence="2 3" key="2">
    <citation type="submission" date="2020-07" db="EMBL/GenBank/DDBJ databases">
        <title>Genome assembly of wild tea tree DASZ reveals pedigree and selection history of tea varieties.</title>
        <authorList>
            <person name="Zhang W."/>
        </authorList>
    </citation>
    <scope>NUCLEOTIDE SEQUENCE [LARGE SCALE GENOMIC DNA]</scope>
    <source>
        <strain evidence="3">cv. G240</strain>
        <tissue evidence="2">Leaf</tissue>
    </source>
</reference>
<keyword evidence="3" id="KW-1185">Reference proteome</keyword>
<protein>
    <submittedName>
        <fullName evidence="2">Uncharacterized protein</fullName>
    </submittedName>
</protein>
<reference evidence="3" key="1">
    <citation type="journal article" date="2020" name="Nat. Commun.">
        <title>Genome assembly of wild tea tree DASZ reveals pedigree and selection history of tea varieties.</title>
        <authorList>
            <person name="Zhang W."/>
            <person name="Zhang Y."/>
            <person name="Qiu H."/>
            <person name="Guo Y."/>
            <person name="Wan H."/>
            <person name="Zhang X."/>
            <person name="Scossa F."/>
            <person name="Alseekh S."/>
            <person name="Zhang Q."/>
            <person name="Wang P."/>
            <person name="Xu L."/>
            <person name="Schmidt M.H."/>
            <person name="Jia X."/>
            <person name="Li D."/>
            <person name="Zhu A."/>
            <person name="Guo F."/>
            <person name="Chen W."/>
            <person name="Ni D."/>
            <person name="Usadel B."/>
            <person name="Fernie A.R."/>
            <person name="Wen W."/>
        </authorList>
    </citation>
    <scope>NUCLEOTIDE SEQUENCE [LARGE SCALE GENOMIC DNA]</scope>
    <source>
        <strain evidence="3">cv. G240</strain>
    </source>
</reference>
<keyword evidence="1" id="KW-0812">Transmembrane</keyword>
<feature type="transmembrane region" description="Helical" evidence="1">
    <location>
        <begin position="196"/>
        <end position="214"/>
    </location>
</feature>
<comment type="caution">
    <text evidence="2">The sequence shown here is derived from an EMBL/GenBank/DDBJ whole genome shotgun (WGS) entry which is preliminary data.</text>
</comment>
<accession>A0A7J7HJD0</accession>
<evidence type="ECO:0000313" key="2">
    <source>
        <dbReference type="EMBL" id="KAF5952963.1"/>
    </source>
</evidence>
<evidence type="ECO:0000313" key="3">
    <source>
        <dbReference type="Proteomes" id="UP000593564"/>
    </source>
</evidence>
<feature type="transmembrane region" description="Helical" evidence="1">
    <location>
        <begin position="84"/>
        <end position="116"/>
    </location>
</feature>
<evidence type="ECO:0000256" key="1">
    <source>
        <dbReference type="SAM" id="Phobius"/>
    </source>
</evidence>
<sequence length="216" mass="24409">MLHSHPTQISDYSLHTLALPLIFVLFVSLFSLYAISTITNITYHDLYGKPVKFTSAIISLFYSFITLAITTVILNLDVDYNSNYFLDFCVVVSVILLLVLVLLQVNWALACVIVVMESKWGFELLWRSMYLMKGMGLVSLYLMLFFGAVIRVVWACLGTFLGSFSDVWKSFSFVLQIVMGSSIVAMFLLQNLASNTVLYCICIARLCMVNWLGILL</sequence>
<name>A0A7J7HJD0_CAMSI</name>
<dbReference type="PANTHER" id="PTHR33133">
    <property type="entry name" value="OS08G0107100 PROTEIN-RELATED"/>
    <property type="match status" value="1"/>
</dbReference>
<feature type="transmembrane region" description="Helical" evidence="1">
    <location>
        <begin position="137"/>
        <end position="161"/>
    </location>
</feature>
<feature type="transmembrane region" description="Helical" evidence="1">
    <location>
        <begin position="167"/>
        <end position="189"/>
    </location>
</feature>
<proteinExistence type="predicted"/>
<dbReference type="Proteomes" id="UP000593564">
    <property type="component" value="Unassembled WGS sequence"/>
</dbReference>
<feature type="transmembrane region" description="Helical" evidence="1">
    <location>
        <begin position="12"/>
        <end position="35"/>
    </location>
</feature>
<gene>
    <name evidence="2" type="ORF">HYC85_010907</name>
</gene>
<dbReference type="PANTHER" id="PTHR33133:SF7">
    <property type="entry name" value="F26K24.10 PROTEIN-RELATED"/>
    <property type="match status" value="1"/>
</dbReference>
<dbReference type="EMBL" id="JACBKZ010000004">
    <property type="protein sequence ID" value="KAF5952963.1"/>
    <property type="molecule type" value="Genomic_DNA"/>
</dbReference>
<keyword evidence="1" id="KW-1133">Transmembrane helix</keyword>
<keyword evidence="1" id="KW-0472">Membrane</keyword>
<organism evidence="2 3">
    <name type="scientific">Camellia sinensis</name>
    <name type="common">Tea plant</name>
    <name type="synonym">Thea sinensis</name>
    <dbReference type="NCBI Taxonomy" id="4442"/>
    <lineage>
        <taxon>Eukaryota</taxon>
        <taxon>Viridiplantae</taxon>
        <taxon>Streptophyta</taxon>
        <taxon>Embryophyta</taxon>
        <taxon>Tracheophyta</taxon>
        <taxon>Spermatophyta</taxon>
        <taxon>Magnoliopsida</taxon>
        <taxon>eudicotyledons</taxon>
        <taxon>Gunneridae</taxon>
        <taxon>Pentapetalae</taxon>
        <taxon>asterids</taxon>
        <taxon>Ericales</taxon>
        <taxon>Theaceae</taxon>
        <taxon>Camellia</taxon>
    </lineage>
</organism>
<feature type="transmembrane region" description="Helical" evidence="1">
    <location>
        <begin position="56"/>
        <end position="78"/>
    </location>
</feature>
<dbReference type="AlphaFoldDB" id="A0A7J7HJD0"/>